<dbReference type="PANTHER" id="PTHR33406:SF11">
    <property type="entry name" value="MEMBRANE PROTEIN SCO6666-RELATED"/>
    <property type="match status" value="1"/>
</dbReference>
<gene>
    <name evidence="10" type="ORF">ACFQVD_35680</name>
</gene>
<dbReference type="Proteomes" id="UP001596514">
    <property type="component" value="Unassembled WGS sequence"/>
</dbReference>
<dbReference type="Gene3D" id="1.20.1640.10">
    <property type="entry name" value="Multidrug efflux transporter AcrB transmembrane domain"/>
    <property type="match status" value="2"/>
</dbReference>
<feature type="transmembrane region" description="Helical" evidence="8">
    <location>
        <begin position="308"/>
        <end position="330"/>
    </location>
</feature>
<reference evidence="11" key="1">
    <citation type="journal article" date="2019" name="Int. J. Syst. Evol. Microbiol.">
        <title>The Global Catalogue of Microorganisms (GCM) 10K type strain sequencing project: providing services to taxonomists for standard genome sequencing and annotation.</title>
        <authorList>
            <consortium name="The Broad Institute Genomics Platform"/>
            <consortium name="The Broad Institute Genome Sequencing Center for Infectious Disease"/>
            <person name="Wu L."/>
            <person name="Ma J."/>
        </authorList>
    </citation>
    <scope>NUCLEOTIDE SEQUENCE [LARGE SCALE GENOMIC DNA]</scope>
    <source>
        <strain evidence="11">JCM 10083</strain>
    </source>
</reference>
<feature type="compositionally biased region" description="Basic and acidic residues" evidence="7">
    <location>
        <begin position="1149"/>
        <end position="1161"/>
    </location>
</feature>
<feature type="transmembrane region" description="Helical" evidence="8">
    <location>
        <begin position="666"/>
        <end position="686"/>
    </location>
</feature>
<evidence type="ECO:0000313" key="10">
    <source>
        <dbReference type="EMBL" id="MFC7605456.1"/>
    </source>
</evidence>
<feature type="compositionally biased region" description="Pro residues" evidence="7">
    <location>
        <begin position="1134"/>
        <end position="1146"/>
    </location>
</feature>
<keyword evidence="4 8" id="KW-0812">Transmembrane</keyword>
<feature type="transmembrane region" description="Helical" evidence="8">
    <location>
        <begin position="230"/>
        <end position="254"/>
    </location>
</feature>
<feature type="transmembrane region" description="Helical" evidence="8">
    <location>
        <begin position="275"/>
        <end position="296"/>
    </location>
</feature>
<evidence type="ECO:0000256" key="4">
    <source>
        <dbReference type="ARBA" id="ARBA00022692"/>
    </source>
</evidence>
<proteinExistence type="inferred from homology"/>
<feature type="transmembrane region" description="Helical" evidence="8">
    <location>
        <begin position="580"/>
        <end position="599"/>
    </location>
</feature>
<dbReference type="InterPro" id="IPR050545">
    <property type="entry name" value="Mycobact_MmpL"/>
</dbReference>
<dbReference type="RefSeq" id="WP_343974810.1">
    <property type="nucleotide sequence ID" value="NZ_BAAAGK010000127.1"/>
</dbReference>
<comment type="caution">
    <text evidence="10">The sequence shown here is derived from an EMBL/GenBank/DDBJ whole genome shotgun (WGS) entry which is preliminary data.</text>
</comment>
<keyword evidence="3" id="KW-1003">Cell membrane</keyword>
<feature type="compositionally biased region" description="Pro residues" evidence="7">
    <location>
        <begin position="1074"/>
        <end position="1083"/>
    </location>
</feature>
<evidence type="ECO:0000256" key="7">
    <source>
        <dbReference type="SAM" id="MobiDB-lite"/>
    </source>
</evidence>
<name>A0ABW2TB52_9ACTN</name>
<feature type="region of interest" description="Disordered" evidence="7">
    <location>
        <begin position="778"/>
        <end position="802"/>
    </location>
</feature>
<evidence type="ECO:0000313" key="11">
    <source>
        <dbReference type="Proteomes" id="UP001596514"/>
    </source>
</evidence>
<feature type="compositionally biased region" description="Pro residues" evidence="7">
    <location>
        <begin position="1202"/>
        <end position="1223"/>
    </location>
</feature>
<evidence type="ECO:0000256" key="2">
    <source>
        <dbReference type="ARBA" id="ARBA00010157"/>
    </source>
</evidence>
<feature type="transmembrane region" description="Helical" evidence="8">
    <location>
        <begin position="619"/>
        <end position="639"/>
    </location>
</feature>
<feature type="compositionally biased region" description="Low complexity" evidence="7">
    <location>
        <begin position="1224"/>
        <end position="1233"/>
    </location>
</feature>
<evidence type="ECO:0000256" key="1">
    <source>
        <dbReference type="ARBA" id="ARBA00004651"/>
    </source>
</evidence>
<feature type="compositionally biased region" description="Pro residues" evidence="7">
    <location>
        <begin position="790"/>
        <end position="802"/>
    </location>
</feature>
<feature type="transmembrane region" description="Helical" evidence="8">
    <location>
        <begin position="553"/>
        <end position="575"/>
    </location>
</feature>
<feature type="compositionally biased region" description="Pro residues" evidence="7">
    <location>
        <begin position="1052"/>
        <end position="1065"/>
    </location>
</feature>
<accession>A0ABW2TB52</accession>
<keyword evidence="6 8" id="KW-0472">Membrane</keyword>
<dbReference type="InterPro" id="IPR004869">
    <property type="entry name" value="MMPL_dom"/>
</dbReference>
<evidence type="ECO:0000256" key="6">
    <source>
        <dbReference type="ARBA" id="ARBA00023136"/>
    </source>
</evidence>
<feature type="transmembrane region" description="Helical" evidence="8">
    <location>
        <begin position="185"/>
        <end position="218"/>
    </location>
</feature>
<dbReference type="EMBL" id="JBHTEE010000001">
    <property type="protein sequence ID" value="MFC7605456.1"/>
    <property type="molecule type" value="Genomic_DNA"/>
</dbReference>
<feature type="compositionally biased region" description="Low complexity" evidence="7">
    <location>
        <begin position="988"/>
        <end position="1000"/>
    </location>
</feature>
<protein>
    <submittedName>
        <fullName evidence="10">MMPL family transporter</fullName>
    </submittedName>
</protein>
<keyword evidence="5 8" id="KW-1133">Transmembrane helix</keyword>
<comment type="similarity">
    <text evidence="2">Belongs to the resistance-nodulation-cell division (RND) (TC 2.A.6) family. MmpL subfamily.</text>
</comment>
<dbReference type="SUPFAM" id="SSF82866">
    <property type="entry name" value="Multidrug efflux transporter AcrB transmembrane domain"/>
    <property type="match status" value="2"/>
</dbReference>
<feature type="transmembrane region" description="Helical" evidence="8">
    <location>
        <begin position="14"/>
        <end position="35"/>
    </location>
</feature>
<feature type="compositionally biased region" description="Pro residues" evidence="7">
    <location>
        <begin position="1092"/>
        <end position="1104"/>
    </location>
</feature>
<feature type="region of interest" description="Disordered" evidence="7">
    <location>
        <begin position="907"/>
        <end position="1314"/>
    </location>
</feature>
<dbReference type="PANTHER" id="PTHR33406">
    <property type="entry name" value="MEMBRANE PROTEIN MJ1562-RELATED"/>
    <property type="match status" value="1"/>
</dbReference>
<comment type="subcellular location">
    <subcellularLocation>
        <location evidence="1">Cell membrane</location>
        <topology evidence="1">Multi-pass membrane protein</topology>
    </subcellularLocation>
</comment>
<evidence type="ECO:0000256" key="5">
    <source>
        <dbReference type="ARBA" id="ARBA00022989"/>
    </source>
</evidence>
<dbReference type="PROSITE" id="PS50156">
    <property type="entry name" value="SSD"/>
    <property type="match status" value="1"/>
</dbReference>
<dbReference type="InterPro" id="IPR000731">
    <property type="entry name" value="SSD"/>
</dbReference>
<feature type="compositionally biased region" description="Pro residues" evidence="7">
    <location>
        <begin position="1234"/>
        <end position="1262"/>
    </location>
</feature>
<feature type="domain" description="SSD" evidence="9">
    <location>
        <begin position="189"/>
        <end position="329"/>
    </location>
</feature>
<feature type="compositionally biased region" description="Low complexity" evidence="7">
    <location>
        <begin position="1279"/>
        <end position="1296"/>
    </location>
</feature>
<evidence type="ECO:0000259" key="9">
    <source>
        <dbReference type="PROSITE" id="PS50156"/>
    </source>
</evidence>
<organism evidence="10 11">
    <name type="scientific">Streptosporangium amethystogenes subsp. fukuiense</name>
    <dbReference type="NCBI Taxonomy" id="698418"/>
    <lineage>
        <taxon>Bacteria</taxon>
        <taxon>Bacillati</taxon>
        <taxon>Actinomycetota</taxon>
        <taxon>Actinomycetes</taxon>
        <taxon>Streptosporangiales</taxon>
        <taxon>Streptosporangiaceae</taxon>
        <taxon>Streptosporangium</taxon>
    </lineage>
</organism>
<feature type="transmembrane region" description="Helical" evidence="8">
    <location>
        <begin position="363"/>
        <end position="381"/>
    </location>
</feature>
<dbReference type="Pfam" id="PF03176">
    <property type="entry name" value="MMPL"/>
    <property type="match status" value="2"/>
</dbReference>
<sequence length="1336" mass="140631">MFESLGRAVYRGRWSLLVLGTAFAVLAGYFGLGLFGRMSDGGFEDPGAESTSAAEWSQKWFGGNSPDVVALYTHPSYEAADERFEKDVREALRALPAEQVASTTTYWSTKAGELVSEDRHSTYALITLRGGQLTKQSGYEKIRDELRRAPAGYTVKIGGRIPLLKDLNAQTGADLQQAEAISMPVLLVLLVMVFGSLVAAGLPLVVGLLSVAGALLLLRLLTEVTDVSVFSLNVVTMLGLGLAIDYSLFVLNAFREEIHRGTPTEAAVVRTIATAGRTVAFSGLTVATSLSGLLLFPQMFLRSIGLGAAAVVLVAMVSAIVVLPALLAVLGPKVDAVKVMPDFGSRRGGTWHTIASSVMRRPVAYLLGVGLLLVALAAPFAHARFGSVDHRVLPEGFESRQVAEEINTRFAKNALSPIEVIVLVERDLVGPMTASAPGALTSEVGTQRGPIGVGNSGITPVTPVGPLDVKVFAERLEALDHVTGVDVTGVSQNGGAVRLAVRYDRDPMSDEARALVDRIRELPPEPNFQDVVVGGPTAAQLDLQASLRATLPWTALVVCLMTGLLLFAAFGSILLPVKAILMNVVSLGASFGVIVWAFQDGHLASVLGFTPTGSIEATITVLILAVVFGLSMDYELFLLSRVRAEWLRTGDNTVAVAVGLERTGGVITSAALLLLVVIGAFSTAGITIVKMLGVGMFVAIVVDATLVRALLVPATMRLMGEANWWLPSFLRGFHRRIEIREHATDELPATYVMVERAGAPGAHRAAPARRLAHLPRPPQIAAGTSSQVPAGPPLPPPAEPLPIAPAVPVRVIRTGRDGDWQWAEEFPPPPTAPLDPHVPVPDVRAAEGEPWDSPMDPHVPAPGVRAMGEGPWVVHLDPHVPVPEVRAEGEESWGSPADPYAHAAEEGAWGAPVDPHVPVSNARAAREESRGPRPGPAVPRNGSRAPSPEPGTARPWRSRISDASFRQNRSNPYPMPGLDAEPPPSVQPTSRPAAASSAPPTSGPGPAGGRTRKVIKPNLDGPGWHWAEEQERPSPPEPLLTVRDAMEQSPRHPVPPAAPSGPPASFPQRHSAFVPPPPPPIRPGPVIRARPEPAPPEPPRPAPESRPVHAARSGDFPPPPAASERRPAGLPEAPGAPPATPPPAPVPEEVGRPEPGEDARRVPSLPPVSSHLIDQLEPLVRPVARAIEPGPPAPRQEIPASPQTPPSAPSPPALPQTPAPPSALPSVPASPAVPQTPAPAPPSAPSPVPVPPVPVPQVPRPPAEVRWRAAVPASPPAAAPRGEAVPRGAGEPAGRAPARRETEEPAGGWVAVGTRTTRVVRPKADGSGWEWTEVDE</sequence>
<evidence type="ECO:0000256" key="8">
    <source>
        <dbReference type="SAM" id="Phobius"/>
    </source>
</evidence>
<keyword evidence="11" id="KW-1185">Reference proteome</keyword>
<evidence type="ECO:0000256" key="3">
    <source>
        <dbReference type="ARBA" id="ARBA00022475"/>
    </source>
</evidence>
<feature type="compositionally biased region" description="Low complexity" evidence="7">
    <location>
        <begin position="1305"/>
        <end position="1314"/>
    </location>
</feature>